<comment type="caution">
    <text evidence="3">The sequence shown here is derived from an EMBL/GenBank/DDBJ whole genome shotgun (WGS) entry which is preliminary data.</text>
</comment>
<evidence type="ECO:0000259" key="2">
    <source>
        <dbReference type="Pfam" id="PF05170"/>
    </source>
</evidence>
<name>A0ABU8W8Z7_9BURK</name>
<dbReference type="PANTHER" id="PTHR30441:SF8">
    <property type="entry name" value="DUF748 DOMAIN-CONTAINING PROTEIN"/>
    <property type="match status" value="1"/>
</dbReference>
<keyword evidence="4" id="KW-1185">Reference proteome</keyword>
<dbReference type="RefSeq" id="WP_340367032.1">
    <property type="nucleotide sequence ID" value="NZ_JBBKZV010000028.1"/>
</dbReference>
<gene>
    <name evidence="3" type="ORF">WKW80_28875</name>
</gene>
<dbReference type="PANTHER" id="PTHR30441">
    <property type="entry name" value="DUF748 DOMAIN-CONTAINING PROTEIN"/>
    <property type="match status" value="1"/>
</dbReference>
<feature type="domain" description="AsmA" evidence="2">
    <location>
        <begin position="3"/>
        <end position="133"/>
    </location>
</feature>
<reference evidence="3 4" key="1">
    <citation type="submission" date="2024-03" db="EMBL/GenBank/DDBJ databases">
        <title>Novel species of the genus Variovorax.</title>
        <authorList>
            <person name="Liu Q."/>
            <person name="Xin Y.-H."/>
        </authorList>
    </citation>
    <scope>NUCLEOTIDE SEQUENCE [LARGE SCALE GENOMIC DNA]</scope>
    <source>
        <strain evidence="3 4">KACC 18501</strain>
    </source>
</reference>
<dbReference type="Pfam" id="PF05170">
    <property type="entry name" value="AsmA"/>
    <property type="match status" value="1"/>
</dbReference>
<dbReference type="InterPro" id="IPR052894">
    <property type="entry name" value="AsmA-related"/>
</dbReference>
<feature type="region of interest" description="Disordered" evidence="1">
    <location>
        <begin position="644"/>
        <end position="669"/>
    </location>
</feature>
<accession>A0ABU8W8Z7</accession>
<organism evidence="3 4">
    <name type="scientific">Variovorax humicola</name>
    <dbReference type="NCBI Taxonomy" id="1769758"/>
    <lineage>
        <taxon>Bacteria</taxon>
        <taxon>Pseudomonadati</taxon>
        <taxon>Pseudomonadota</taxon>
        <taxon>Betaproteobacteria</taxon>
        <taxon>Burkholderiales</taxon>
        <taxon>Comamonadaceae</taxon>
        <taxon>Variovorax</taxon>
    </lineage>
</organism>
<dbReference type="InterPro" id="IPR007844">
    <property type="entry name" value="AsmA"/>
</dbReference>
<evidence type="ECO:0000256" key="1">
    <source>
        <dbReference type="SAM" id="MobiDB-lite"/>
    </source>
</evidence>
<protein>
    <submittedName>
        <fullName evidence="3">AsmA family protein</fullName>
    </submittedName>
</protein>
<proteinExistence type="predicted"/>
<dbReference type="Proteomes" id="UP001363010">
    <property type="component" value="Unassembled WGS sequence"/>
</dbReference>
<evidence type="ECO:0000313" key="4">
    <source>
        <dbReference type="Proteomes" id="UP001363010"/>
    </source>
</evidence>
<dbReference type="EMBL" id="JBBKZV010000028">
    <property type="protein sequence ID" value="MEJ8825994.1"/>
    <property type="molecule type" value="Genomic_DNA"/>
</dbReference>
<sequence length="669" mass="69957">MTRRFLRIAVILLAVVGLLVVAALIALRQAYPPSRLATMLAAHVSAITGRALHIDGELKFRLWPAIAIEANDISLANADWGSSPQMVHAGHVAFELSLQDLLHRELRILSVDVKGLDLNLESDGHGRFNWQLPHEKPAAAHKEGSSLDALEHFVVSDARVRYAISGRSSDTRQLDIDAFRLAVQGDGNAVDAAITLGKQLWKIEGRTGPIASLVGGSDAWPIELKFSTDGAWLSAQGTLGHGTSADTFEGKVSLRITSGAALPRFASAAAGLPMPVEVNAALSLTPRQLLAESMTLSMAGQQFTGRVSVQAEPALQVQADLTATTVDLARLHTSAAPALSPPTASKARPPLFGNAPLPFEDLPSIDAKVALRVGQLNLPGMPPISAFDLRLANTAGLLSLDPLDFTFGSGQVRTRIKVARRTGAAPRVDARVEARSVSVEALDAIGRSTGKRFNGGRANLDLTLAMAGQTPARLAASATGNVLLSVSGVPLAGKAATLDQDIVASLLEALLPKSTPRENLILQCVVARLPLRNGVATIDRSVAMETAQVAVSASGEVNLARQTIGLAFQPQAKKGLDIKAANLVELLLLTGPLQAPELSINPLGAAKQAADLGIAAATGGWSLLAPAFRAWRGASVCDFAASGGSGKGTAASGKGQQRPFRPIRDLLGR</sequence>
<evidence type="ECO:0000313" key="3">
    <source>
        <dbReference type="EMBL" id="MEJ8825994.1"/>
    </source>
</evidence>